<evidence type="ECO:0000259" key="10">
    <source>
        <dbReference type="PROSITE" id="PS51012"/>
    </source>
</evidence>
<evidence type="ECO:0000256" key="9">
    <source>
        <dbReference type="RuleBase" id="RU361157"/>
    </source>
</evidence>
<evidence type="ECO:0000256" key="3">
    <source>
        <dbReference type="ARBA" id="ARBA00022448"/>
    </source>
</evidence>
<comment type="similarity">
    <text evidence="2 9">Belongs to the ABC-2 integral membrane protein family.</text>
</comment>
<evidence type="ECO:0000256" key="1">
    <source>
        <dbReference type="ARBA" id="ARBA00004429"/>
    </source>
</evidence>
<organism evidence="11 12">
    <name type="scientific">Silicimonas algicola</name>
    <dbReference type="NCBI Taxonomy" id="1826607"/>
    <lineage>
        <taxon>Bacteria</taxon>
        <taxon>Pseudomonadati</taxon>
        <taxon>Pseudomonadota</taxon>
        <taxon>Alphaproteobacteria</taxon>
        <taxon>Rhodobacterales</taxon>
        <taxon>Paracoccaceae</taxon>
    </lineage>
</organism>
<dbReference type="GO" id="GO:0140359">
    <property type="term" value="F:ABC-type transporter activity"/>
    <property type="evidence" value="ECO:0007669"/>
    <property type="project" value="InterPro"/>
</dbReference>
<feature type="transmembrane region" description="Helical" evidence="9">
    <location>
        <begin position="85"/>
        <end position="106"/>
    </location>
</feature>
<evidence type="ECO:0000256" key="8">
    <source>
        <dbReference type="ARBA" id="ARBA00023136"/>
    </source>
</evidence>
<gene>
    <name evidence="11" type="ORF">C8D95_11423</name>
</gene>
<feature type="transmembrane region" description="Helical" evidence="9">
    <location>
        <begin position="127"/>
        <end position="158"/>
    </location>
</feature>
<feature type="transmembrane region" description="Helical" evidence="9">
    <location>
        <begin position="164"/>
        <end position="184"/>
    </location>
</feature>
<name>A0A316FWP3_9RHOB</name>
<accession>A0A316FWP3</accession>
<dbReference type="Pfam" id="PF01061">
    <property type="entry name" value="ABC2_membrane"/>
    <property type="match status" value="1"/>
</dbReference>
<dbReference type="InterPro" id="IPR047817">
    <property type="entry name" value="ABC2_TM_bact-type"/>
</dbReference>
<feature type="transmembrane region" description="Helical" evidence="9">
    <location>
        <begin position="196"/>
        <end position="218"/>
    </location>
</feature>
<reference evidence="11 12" key="1">
    <citation type="submission" date="2018-05" db="EMBL/GenBank/DDBJ databases">
        <title>Genomic Encyclopedia of Type Strains, Phase IV (KMG-IV): sequencing the most valuable type-strain genomes for metagenomic binning, comparative biology and taxonomic classification.</title>
        <authorList>
            <person name="Goeker M."/>
        </authorList>
    </citation>
    <scope>NUCLEOTIDE SEQUENCE [LARGE SCALE GENOMIC DNA]</scope>
    <source>
        <strain evidence="11 12">DSM 103371</strain>
    </source>
</reference>
<feature type="transmembrane region" description="Helical" evidence="9">
    <location>
        <begin position="52"/>
        <end position="73"/>
    </location>
</feature>
<dbReference type="GO" id="GO:0005886">
    <property type="term" value="C:plasma membrane"/>
    <property type="evidence" value="ECO:0007669"/>
    <property type="project" value="UniProtKB-SubCell"/>
</dbReference>
<evidence type="ECO:0000313" key="11">
    <source>
        <dbReference type="EMBL" id="PWK53121.1"/>
    </source>
</evidence>
<keyword evidence="4 9" id="KW-1003">Cell membrane</keyword>
<feature type="transmembrane region" description="Helical" evidence="9">
    <location>
        <begin position="254"/>
        <end position="272"/>
    </location>
</feature>
<evidence type="ECO:0000313" key="12">
    <source>
        <dbReference type="Proteomes" id="UP000245390"/>
    </source>
</evidence>
<dbReference type="Proteomes" id="UP000245390">
    <property type="component" value="Unassembled WGS sequence"/>
</dbReference>
<keyword evidence="7 9" id="KW-1133">Transmembrane helix</keyword>
<dbReference type="InterPro" id="IPR013525">
    <property type="entry name" value="ABC2_TM"/>
</dbReference>
<keyword evidence="6 9" id="KW-0812">Transmembrane</keyword>
<dbReference type="OrthoDB" id="9786910at2"/>
<feature type="domain" description="ABC transmembrane type-2" evidence="10">
    <location>
        <begin position="53"/>
        <end position="275"/>
    </location>
</feature>
<keyword evidence="8 9" id="KW-0472">Membrane</keyword>
<dbReference type="KEGG" id="salo:EF888_06185"/>
<dbReference type="PROSITE" id="PS51012">
    <property type="entry name" value="ABC_TM2"/>
    <property type="match status" value="1"/>
</dbReference>
<comment type="subcellular location">
    <subcellularLocation>
        <location evidence="1 9">Cell inner membrane</location>
        <topology evidence="1 9">Multi-pass membrane protein</topology>
    </subcellularLocation>
</comment>
<evidence type="ECO:0000256" key="5">
    <source>
        <dbReference type="ARBA" id="ARBA00022519"/>
    </source>
</evidence>
<evidence type="ECO:0000256" key="7">
    <source>
        <dbReference type="ARBA" id="ARBA00022989"/>
    </source>
</evidence>
<dbReference type="GO" id="GO:0015920">
    <property type="term" value="P:lipopolysaccharide transport"/>
    <property type="evidence" value="ECO:0007669"/>
    <property type="project" value="TreeGrafter"/>
</dbReference>
<dbReference type="PANTHER" id="PTHR30413:SF8">
    <property type="entry name" value="TRANSPORT PERMEASE PROTEIN"/>
    <property type="match status" value="1"/>
</dbReference>
<dbReference type="EMBL" id="QGGV01000014">
    <property type="protein sequence ID" value="PWK53121.1"/>
    <property type="molecule type" value="Genomic_DNA"/>
</dbReference>
<protein>
    <recommendedName>
        <fullName evidence="9">Transport permease protein</fullName>
    </recommendedName>
</protein>
<proteinExistence type="inferred from homology"/>
<evidence type="ECO:0000256" key="4">
    <source>
        <dbReference type="ARBA" id="ARBA00022475"/>
    </source>
</evidence>
<keyword evidence="12" id="KW-1185">Reference proteome</keyword>
<comment type="caution">
    <text evidence="11">The sequence shown here is derived from an EMBL/GenBank/DDBJ whole genome shotgun (WGS) entry which is preliminary data.</text>
</comment>
<dbReference type="RefSeq" id="WP_109761085.1">
    <property type="nucleotide sequence ID" value="NZ_CP034588.1"/>
</dbReference>
<keyword evidence="3 9" id="KW-0813">Transport</keyword>
<evidence type="ECO:0000256" key="2">
    <source>
        <dbReference type="ARBA" id="ARBA00007783"/>
    </source>
</evidence>
<keyword evidence="5" id="KW-0997">Cell inner membrane</keyword>
<evidence type="ECO:0000256" key="6">
    <source>
        <dbReference type="ARBA" id="ARBA00022692"/>
    </source>
</evidence>
<dbReference type="PANTHER" id="PTHR30413">
    <property type="entry name" value="INNER MEMBRANE TRANSPORT PERMEASE"/>
    <property type="match status" value="1"/>
</dbReference>
<dbReference type="AlphaFoldDB" id="A0A316FWP3"/>
<sequence>MTDISEHKSQSPRLVLEAGRAEAQYWRDLWHYRELFAILAWRDVSVRYKQTVIGVLWAVIRPFLTMIVFTVIFGRVAQLPSEGDAPYPVMVFAGMLPWFLFSSILSESSNSLVMNSALVGKVYFPRLVIPSAAAVVSLVDFAISFAMMILLMIALWFLPDWRVLFLPFFILLAVAAALGPALLFCAMNVKYRDFRYIIPFIVQFGLYVSPVGFSSANIPDAWRFIYGLNPMVGVIDGFRWCLLGGEATLHTPSFVLSLGVIAVFLWYGIHVFRRTERTFADLI</sequence>